<name>A0A2C9V0M4_MANES</name>
<feature type="region of interest" description="Disordered" evidence="1">
    <location>
        <begin position="70"/>
        <end position="99"/>
    </location>
</feature>
<proteinExistence type="predicted"/>
<dbReference type="AlphaFoldDB" id="A0A2C9V0M4"/>
<evidence type="ECO:0000256" key="1">
    <source>
        <dbReference type="SAM" id="MobiDB-lite"/>
    </source>
</evidence>
<protein>
    <recommendedName>
        <fullName evidence="2">BRCT domain-containing protein</fullName>
    </recommendedName>
</protein>
<dbReference type="EMBL" id="CM004397">
    <property type="protein sequence ID" value="OAY36827.1"/>
    <property type="molecule type" value="Genomic_DNA"/>
</dbReference>
<reference evidence="3" key="1">
    <citation type="submission" date="2016-02" db="EMBL/GenBank/DDBJ databases">
        <title>WGS assembly of Manihot esculenta.</title>
        <authorList>
            <person name="Bredeson J.V."/>
            <person name="Prochnik S.E."/>
            <person name="Lyons J.B."/>
            <person name="Schmutz J."/>
            <person name="Grimwood J."/>
            <person name="Vrebalov J."/>
            <person name="Bart R.S."/>
            <person name="Amuge T."/>
            <person name="Ferguson M.E."/>
            <person name="Green R."/>
            <person name="Putnam N."/>
            <person name="Stites J."/>
            <person name="Rounsley S."/>
            <person name="Rokhsar D.S."/>
        </authorList>
    </citation>
    <scope>NUCLEOTIDE SEQUENCE [LARGE SCALE GENOMIC DNA]</scope>
    <source>
        <tissue evidence="3">Leaf</tissue>
    </source>
</reference>
<feature type="region of interest" description="Disordered" evidence="1">
    <location>
        <begin position="206"/>
        <end position="225"/>
    </location>
</feature>
<gene>
    <name evidence="3" type="ORF">MANES_11G051900</name>
</gene>
<dbReference type="PANTHER" id="PTHR11370:SF5">
    <property type="entry name" value="DNA REPAIR PROTEIN XRCC1"/>
    <property type="match status" value="1"/>
</dbReference>
<evidence type="ECO:0000313" key="3">
    <source>
        <dbReference type="EMBL" id="OAY36827.1"/>
    </source>
</evidence>
<dbReference type="InterPro" id="IPR036420">
    <property type="entry name" value="BRCT_dom_sf"/>
</dbReference>
<feature type="domain" description="BRCT" evidence="2">
    <location>
        <begin position="1"/>
        <end position="59"/>
    </location>
</feature>
<dbReference type="SUPFAM" id="SSF52113">
    <property type="entry name" value="BRCT domain"/>
    <property type="match status" value="1"/>
</dbReference>
<organism evidence="3">
    <name type="scientific">Manihot esculenta</name>
    <name type="common">Cassava</name>
    <name type="synonym">Jatropha manihot</name>
    <dbReference type="NCBI Taxonomy" id="3983"/>
    <lineage>
        <taxon>Eukaryota</taxon>
        <taxon>Viridiplantae</taxon>
        <taxon>Streptophyta</taxon>
        <taxon>Embryophyta</taxon>
        <taxon>Tracheophyta</taxon>
        <taxon>Spermatophyta</taxon>
        <taxon>Magnoliopsida</taxon>
        <taxon>eudicotyledons</taxon>
        <taxon>Gunneridae</taxon>
        <taxon>Pentapetalae</taxon>
        <taxon>rosids</taxon>
        <taxon>fabids</taxon>
        <taxon>Malpighiales</taxon>
        <taxon>Euphorbiaceae</taxon>
        <taxon>Crotonoideae</taxon>
        <taxon>Manihoteae</taxon>
        <taxon>Manihot</taxon>
    </lineage>
</organism>
<dbReference type="Gene3D" id="3.40.50.10190">
    <property type="entry name" value="BRCT domain"/>
    <property type="match status" value="1"/>
</dbReference>
<evidence type="ECO:0000259" key="2">
    <source>
        <dbReference type="PROSITE" id="PS50172"/>
    </source>
</evidence>
<dbReference type="PANTHER" id="PTHR11370">
    <property type="entry name" value="DNA-REPAIR PROTEIN XRCC1"/>
    <property type="match status" value="1"/>
</dbReference>
<sequence>MGAEYRPDWISECTLLVCAYSNTPKFRQVEADCGTIVKKEWILDCYNQKKLVDIDSYLMHAGKPWWKNVTFENQKPSSPRKSGKQIERGSHSKPTSLRTQSLEGLFSSSRVKEWAINDLKRTISWLDSQEVKPESSEIKDVAAGGIIISLQDVIDALEQNQDVRQIAEQWNVIPHAVEELIKYVDAASLSKEDTCRQAKACKQMSKRLRTDEKERGGNGNGRSKSNAIFGVAADYDSDETIEMTQEEIDLCL</sequence>
<feature type="compositionally biased region" description="Polar residues" evidence="1">
    <location>
        <begin position="70"/>
        <end position="80"/>
    </location>
</feature>
<accession>A0A2C9V0M4</accession>
<dbReference type="PROSITE" id="PS50172">
    <property type="entry name" value="BRCT"/>
    <property type="match status" value="1"/>
</dbReference>
<dbReference type="InterPro" id="IPR001357">
    <property type="entry name" value="BRCT_dom"/>
</dbReference>
<dbReference type="STRING" id="3983.A0A2C9V0M4"/>